<proteinExistence type="predicted"/>
<name>A0AAE0LFD6_9CHLO</name>
<sequence length="202" mass="22444">MPEIVTSCYFHWDVVQFELCYGIDTFAAIPLTTTTSCAEQGGILWRLTASDVVIPLDNTELFDDAYYDDDTYVADDYQARVGNGRFGETVRGDEVRQAGTSGTPPPTSPAGSGKQVKSGLVDYDAGADRADYVLPGDQQNALQLENTLGGDQQEDIQPPRNIRPGNMADSRHHYIYDYDDGEEPTIDPFADYYEYGEVLEWN</sequence>
<comment type="caution">
    <text evidence="2">The sequence shown here is derived from an EMBL/GenBank/DDBJ whole genome shotgun (WGS) entry which is preliminary data.</text>
</comment>
<organism evidence="2 3">
    <name type="scientific">Cymbomonas tetramitiformis</name>
    <dbReference type="NCBI Taxonomy" id="36881"/>
    <lineage>
        <taxon>Eukaryota</taxon>
        <taxon>Viridiplantae</taxon>
        <taxon>Chlorophyta</taxon>
        <taxon>Pyramimonadophyceae</taxon>
        <taxon>Pyramimonadales</taxon>
        <taxon>Pyramimonadaceae</taxon>
        <taxon>Cymbomonas</taxon>
    </lineage>
</organism>
<evidence type="ECO:0000256" key="1">
    <source>
        <dbReference type="SAM" id="MobiDB-lite"/>
    </source>
</evidence>
<feature type="region of interest" description="Disordered" evidence="1">
    <location>
        <begin position="148"/>
        <end position="168"/>
    </location>
</feature>
<accession>A0AAE0LFD6</accession>
<keyword evidence="3" id="KW-1185">Reference proteome</keyword>
<evidence type="ECO:0000313" key="2">
    <source>
        <dbReference type="EMBL" id="KAK3283203.1"/>
    </source>
</evidence>
<protein>
    <submittedName>
        <fullName evidence="2">Uncharacterized protein</fullName>
    </submittedName>
</protein>
<dbReference type="EMBL" id="LGRX02002977">
    <property type="protein sequence ID" value="KAK3283203.1"/>
    <property type="molecule type" value="Genomic_DNA"/>
</dbReference>
<feature type="region of interest" description="Disordered" evidence="1">
    <location>
        <begin position="85"/>
        <end position="117"/>
    </location>
</feature>
<dbReference type="Proteomes" id="UP001190700">
    <property type="component" value="Unassembled WGS sequence"/>
</dbReference>
<dbReference type="AlphaFoldDB" id="A0AAE0LFD6"/>
<gene>
    <name evidence="2" type="ORF">CYMTET_9090</name>
</gene>
<evidence type="ECO:0000313" key="3">
    <source>
        <dbReference type="Proteomes" id="UP001190700"/>
    </source>
</evidence>
<reference evidence="2 3" key="1">
    <citation type="journal article" date="2015" name="Genome Biol. Evol.">
        <title>Comparative Genomics of a Bacterivorous Green Alga Reveals Evolutionary Causalities and Consequences of Phago-Mixotrophic Mode of Nutrition.</title>
        <authorList>
            <person name="Burns J.A."/>
            <person name="Paasch A."/>
            <person name="Narechania A."/>
            <person name="Kim E."/>
        </authorList>
    </citation>
    <scope>NUCLEOTIDE SEQUENCE [LARGE SCALE GENOMIC DNA]</scope>
    <source>
        <strain evidence="2 3">PLY_AMNH</strain>
    </source>
</reference>